<comment type="similarity">
    <text evidence="2">Belongs to the kiwellin family.</text>
</comment>
<dbReference type="EMBL" id="JABFUD020000006">
    <property type="protein sequence ID" value="KAI5078688.1"/>
    <property type="molecule type" value="Genomic_DNA"/>
</dbReference>
<evidence type="ECO:0000256" key="1">
    <source>
        <dbReference type="ARBA" id="ARBA00004613"/>
    </source>
</evidence>
<organism evidence="6 7">
    <name type="scientific">Adiantum capillus-veneris</name>
    <name type="common">Maidenhair fern</name>
    <dbReference type="NCBI Taxonomy" id="13818"/>
    <lineage>
        <taxon>Eukaryota</taxon>
        <taxon>Viridiplantae</taxon>
        <taxon>Streptophyta</taxon>
        <taxon>Embryophyta</taxon>
        <taxon>Tracheophyta</taxon>
        <taxon>Polypodiopsida</taxon>
        <taxon>Polypodiidae</taxon>
        <taxon>Polypodiales</taxon>
        <taxon>Pteridineae</taxon>
        <taxon>Pteridaceae</taxon>
        <taxon>Vittarioideae</taxon>
        <taxon>Adiantum</taxon>
    </lineage>
</organism>
<evidence type="ECO:0000256" key="3">
    <source>
        <dbReference type="ARBA" id="ARBA00022525"/>
    </source>
</evidence>
<evidence type="ECO:0000256" key="2">
    <source>
        <dbReference type="ARBA" id="ARBA00005592"/>
    </source>
</evidence>
<evidence type="ECO:0000256" key="5">
    <source>
        <dbReference type="SAM" id="SignalP"/>
    </source>
</evidence>
<proteinExistence type="inferred from homology"/>
<dbReference type="InterPro" id="IPR036908">
    <property type="entry name" value="RlpA-like_sf"/>
</dbReference>
<dbReference type="Gene3D" id="2.40.40.10">
    <property type="entry name" value="RlpA-like domain"/>
    <property type="match status" value="1"/>
</dbReference>
<dbReference type="GO" id="GO:0005576">
    <property type="term" value="C:extracellular region"/>
    <property type="evidence" value="ECO:0007669"/>
    <property type="project" value="UniProtKB-SubCell"/>
</dbReference>
<dbReference type="Proteomes" id="UP000886520">
    <property type="component" value="Chromosome 6"/>
</dbReference>
<dbReference type="CDD" id="cd22270">
    <property type="entry name" value="DPBB_kiwellin-like"/>
    <property type="match status" value="1"/>
</dbReference>
<dbReference type="Pfam" id="PF24300">
    <property type="entry name" value="KWL1"/>
    <property type="match status" value="1"/>
</dbReference>
<keyword evidence="7" id="KW-1185">Reference proteome</keyword>
<dbReference type="SUPFAM" id="SSF50685">
    <property type="entry name" value="Barwin-like endoglucanases"/>
    <property type="match status" value="1"/>
</dbReference>
<dbReference type="PANTHER" id="PTHR33191:SF58">
    <property type="entry name" value="RIPENING-RELATED PROTEIN 1"/>
    <property type="match status" value="1"/>
</dbReference>
<protein>
    <submittedName>
        <fullName evidence="6">Uncharacterized protein</fullName>
    </submittedName>
</protein>
<feature type="signal peptide" evidence="5">
    <location>
        <begin position="1"/>
        <end position="26"/>
    </location>
</feature>
<accession>A0A9D4V2X7</accession>
<evidence type="ECO:0000313" key="7">
    <source>
        <dbReference type="Proteomes" id="UP000886520"/>
    </source>
</evidence>
<dbReference type="InterPro" id="IPR039271">
    <property type="entry name" value="Kiwellin-like"/>
</dbReference>
<dbReference type="OrthoDB" id="406505at2759"/>
<name>A0A9D4V2X7_ADICA</name>
<evidence type="ECO:0000256" key="4">
    <source>
        <dbReference type="ARBA" id="ARBA00022729"/>
    </source>
</evidence>
<keyword evidence="4 5" id="KW-0732">Signal</keyword>
<comment type="subcellular location">
    <subcellularLocation>
        <location evidence="1">Secreted</location>
    </subcellularLocation>
</comment>
<sequence>MGAIAMLGTLIMVVALLQAACVPVMGEKTCQANSENSGDCCNTNSCHKTDCSPPVTRKTAAILTVNDFSPGGDGGAPSECDGKFHKDTERVAALSTGWYNQGSRCGKTIHIHGNGRSTTARVVDECDSRNGCDSDHAGQPPCPNNIVDVSDAVWKALGVSKNDDSYGFMDVTWHD</sequence>
<reference evidence="6" key="1">
    <citation type="submission" date="2021-01" db="EMBL/GenBank/DDBJ databases">
        <title>Adiantum capillus-veneris genome.</title>
        <authorList>
            <person name="Fang Y."/>
            <person name="Liao Q."/>
        </authorList>
    </citation>
    <scope>NUCLEOTIDE SEQUENCE</scope>
    <source>
        <strain evidence="6">H3</strain>
        <tissue evidence="6">Leaf</tissue>
    </source>
</reference>
<feature type="chain" id="PRO_5038626451" evidence="5">
    <location>
        <begin position="27"/>
        <end position="175"/>
    </location>
</feature>
<keyword evidence="3" id="KW-0964">Secreted</keyword>
<comment type="caution">
    <text evidence="6">The sequence shown here is derived from an EMBL/GenBank/DDBJ whole genome shotgun (WGS) entry which is preliminary data.</text>
</comment>
<dbReference type="PANTHER" id="PTHR33191">
    <property type="entry name" value="RIPENING-RELATED PROTEIN 2-RELATED"/>
    <property type="match status" value="1"/>
</dbReference>
<gene>
    <name evidence="6" type="ORF">GOP47_0006359</name>
</gene>
<evidence type="ECO:0000313" key="6">
    <source>
        <dbReference type="EMBL" id="KAI5078688.1"/>
    </source>
</evidence>
<dbReference type="AlphaFoldDB" id="A0A9D4V2X7"/>